<dbReference type="GO" id="GO:0003697">
    <property type="term" value="F:single-stranded DNA binding"/>
    <property type="evidence" value="ECO:0007669"/>
    <property type="project" value="UniProtKB-UniRule"/>
</dbReference>
<evidence type="ECO:0000256" key="4">
    <source>
        <dbReference type="ARBA" id="ARBA00022490"/>
    </source>
</evidence>
<sequence>MRLLGLELRNYRNYSRLDLEPGPWLNLFLGANGQGKTNLLESVAMLALSSSPRARRDSELVGPLAPEARIVAMVESGSRRSEVRISILLDGERARRRIEVDGQPRRAVDLPGLFRVTLFWPDDLNLVKSGPEHRRRLLNQLLVQVEPGYARALSRYTRVVEQRNSLLKQVAMGEQPPSALEVWDLELARVGGQIAQARSRAMEALTAGAASAHAAISGGEQLELEYLGPPEDLLGAVENSRAEDLRRGSTSVGPHRDDILIRLAGRDARGFASQGQQRTAVVSVKLAEAELVGQMTGERPVLLLDDVLSELDGERRKALLESLSEPGQVVITSVEAEPFPTSVIGRSLVRCIESGQVKGCG</sequence>
<evidence type="ECO:0000259" key="11">
    <source>
        <dbReference type="Pfam" id="PF02463"/>
    </source>
</evidence>
<keyword evidence="5 9" id="KW-0235">DNA replication</keyword>
<dbReference type="GO" id="GO:0005737">
    <property type="term" value="C:cytoplasm"/>
    <property type="evidence" value="ECO:0007669"/>
    <property type="project" value="UniProtKB-SubCell"/>
</dbReference>
<dbReference type="PANTHER" id="PTHR32182:SF0">
    <property type="entry name" value="DNA REPLICATION AND REPAIR PROTEIN RECF"/>
    <property type="match status" value="1"/>
</dbReference>
<dbReference type="Pfam" id="PF02463">
    <property type="entry name" value="SMC_N"/>
    <property type="match status" value="1"/>
</dbReference>
<keyword evidence="13" id="KW-1185">Reference proteome</keyword>
<keyword evidence="9 10" id="KW-0742">SOS response</keyword>
<evidence type="ECO:0000256" key="5">
    <source>
        <dbReference type="ARBA" id="ARBA00022705"/>
    </source>
</evidence>
<dbReference type="NCBIfam" id="TIGR00611">
    <property type="entry name" value="recf"/>
    <property type="match status" value="1"/>
</dbReference>
<name>A0A934K6J3_9BACT</name>
<evidence type="ECO:0000256" key="6">
    <source>
        <dbReference type="ARBA" id="ARBA00022741"/>
    </source>
</evidence>
<keyword evidence="9 10" id="KW-0234">DNA repair</keyword>
<comment type="caution">
    <text evidence="12">The sequence shown here is derived from an EMBL/GenBank/DDBJ whole genome shotgun (WGS) entry which is preliminary data.</text>
</comment>
<dbReference type="EMBL" id="JAEKNR010000147">
    <property type="protein sequence ID" value="MBJ7599305.1"/>
    <property type="molecule type" value="Genomic_DNA"/>
</dbReference>
<evidence type="ECO:0000256" key="10">
    <source>
        <dbReference type="RuleBase" id="RU000578"/>
    </source>
</evidence>
<protein>
    <recommendedName>
        <fullName evidence="3 9">DNA replication and repair protein RecF</fullName>
    </recommendedName>
</protein>
<dbReference type="InterPro" id="IPR018078">
    <property type="entry name" value="DNA-binding_RecF_CS"/>
</dbReference>
<evidence type="ECO:0000256" key="9">
    <source>
        <dbReference type="HAMAP-Rule" id="MF_00365"/>
    </source>
</evidence>
<keyword evidence="7 9" id="KW-0067">ATP-binding</keyword>
<dbReference type="SUPFAM" id="SSF52540">
    <property type="entry name" value="P-loop containing nucleoside triphosphate hydrolases"/>
    <property type="match status" value="1"/>
</dbReference>
<keyword evidence="8 9" id="KW-0238">DNA-binding</keyword>
<dbReference type="HAMAP" id="MF_00365">
    <property type="entry name" value="RecF"/>
    <property type="match status" value="1"/>
</dbReference>
<evidence type="ECO:0000313" key="12">
    <source>
        <dbReference type="EMBL" id="MBJ7599305.1"/>
    </source>
</evidence>
<proteinExistence type="inferred from homology"/>
<dbReference type="GO" id="GO:0009432">
    <property type="term" value="P:SOS response"/>
    <property type="evidence" value="ECO:0007669"/>
    <property type="project" value="UniProtKB-UniRule"/>
</dbReference>
<gene>
    <name evidence="9 12" type="primary">recF</name>
    <name evidence="12" type="ORF">JF922_14670</name>
</gene>
<dbReference type="InterPro" id="IPR042174">
    <property type="entry name" value="RecF_2"/>
</dbReference>
<dbReference type="GO" id="GO:0005524">
    <property type="term" value="F:ATP binding"/>
    <property type="evidence" value="ECO:0007669"/>
    <property type="project" value="UniProtKB-UniRule"/>
</dbReference>
<dbReference type="InterPro" id="IPR027417">
    <property type="entry name" value="P-loop_NTPase"/>
</dbReference>
<comment type="similarity">
    <text evidence="2 9 10">Belongs to the RecF family.</text>
</comment>
<dbReference type="InterPro" id="IPR003395">
    <property type="entry name" value="RecF/RecN/SMC_N"/>
</dbReference>
<evidence type="ECO:0000256" key="1">
    <source>
        <dbReference type="ARBA" id="ARBA00004496"/>
    </source>
</evidence>
<dbReference type="Gene3D" id="1.20.1050.90">
    <property type="entry name" value="RecF/RecN/SMC, N-terminal domain"/>
    <property type="match status" value="1"/>
</dbReference>
<dbReference type="PROSITE" id="PS00618">
    <property type="entry name" value="RECF_2"/>
    <property type="match status" value="1"/>
</dbReference>
<keyword evidence="6 9" id="KW-0547">Nucleotide-binding</keyword>
<feature type="domain" description="RecF/RecN/SMC N-terminal" evidence="11">
    <location>
        <begin position="5"/>
        <end position="338"/>
    </location>
</feature>
<comment type="function">
    <text evidence="9 10">The RecF protein is involved in DNA metabolism; it is required for DNA replication and normal SOS inducibility. RecF binds preferentially to single-stranded, linear DNA. It also seems to bind ATP.</text>
</comment>
<dbReference type="PANTHER" id="PTHR32182">
    <property type="entry name" value="DNA REPLICATION AND REPAIR PROTEIN RECF"/>
    <property type="match status" value="1"/>
</dbReference>
<reference evidence="12" key="1">
    <citation type="submission" date="2020-10" db="EMBL/GenBank/DDBJ databases">
        <title>Ca. Dormibacterota MAGs.</title>
        <authorList>
            <person name="Montgomery K."/>
        </authorList>
    </citation>
    <scope>NUCLEOTIDE SEQUENCE [LARGE SCALE GENOMIC DNA]</scope>
    <source>
        <strain evidence="12">SC8812_S17_10</strain>
    </source>
</reference>
<evidence type="ECO:0000313" key="13">
    <source>
        <dbReference type="Proteomes" id="UP000612893"/>
    </source>
</evidence>
<evidence type="ECO:0000256" key="2">
    <source>
        <dbReference type="ARBA" id="ARBA00008016"/>
    </source>
</evidence>
<feature type="binding site" evidence="9">
    <location>
        <begin position="30"/>
        <end position="37"/>
    </location>
    <ligand>
        <name>ATP</name>
        <dbReference type="ChEBI" id="CHEBI:30616"/>
    </ligand>
</feature>
<comment type="subcellular location">
    <subcellularLocation>
        <location evidence="1 9 10">Cytoplasm</location>
    </subcellularLocation>
</comment>
<dbReference type="Gene3D" id="3.40.50.300">
    <property type="entry name" value="P-loop containing nucleotide triphosphate hydrolases"/>
    <property type="match status" value="1"/>
</dbReference>
<dbReference type="AlphaFoldDB" id="A0A934K6J3"/>
<dbReference type="InterPro" id="IPR001238">
    <property type="entry name" value="DNA-binding_RecF"/>
</dbReference>
<organism evidence="12 13">
    <name type="scientific">Candidatus Nephthysia bennettiae</name>
    <dbReference type="NCBI Taxonomy" id="3127016"/>
    <lineage>
        <taxon>Bacteria</taxon>
        <taxon>Bacillati</taxon>
        <taxon>Candidatus Dormiibacterota</taxon>
        <taxon>Candidatus Dormibacteria</taxon>
        <taxon>Candidatus Dormibacterales</taxon>
        <taxon>Candidatus Dormibacteraceae</taxon>
        <taxon>Candidatus Nephthysia</taxon>
    </lineage>
</organism>
<accession>A0A934K6J3</accession>
<evidence type="ECO:0000256" key="3">
    <source>
        <dbReference type="ARBA" id="ARBA00020170"/>
    </source>
</evidence>
<evidence type="ECO:0000256" key="8">
    <source>
        <dbReference type="ARBA" id="ARBA00023125"/>
    </source>
</evidence>
<evidence type="ECO:0000256" key="7">
    <source>
        <dbReference type="ARBA" id="ARBA00022840"/>
    </source>
</evidence>
<dbReference type="GO" id="GO:0006260">
    <property type="term" value="P:DNA replication"/>
    <property type="evidence" value="ECO:0007669"/>
    <property type="project" value="UniProtKB-UniRule"/>
</dbReference>
<keyword evidence="4 9" id="KW-0963">Cytoplasm</keyword>
<dbReference type="RefSeq" id="WP_338202800.1">
    <property type="nucleotide sequence ID" value="NZ_JAEKNR010000147.1"/>
</dbReference>
<dbReference type="GO" id="GO:0006281">
    <property type="term" value="P:DNA repair"/>
    <property type="evidence" value="ECO:0007669"/>
    <property type="project" value="UniProtKB-UniRule"/>
</dbReference>
<keyword evidence="9 10" id="KW-0227">DNA damage</keyword>
<dbReference type="Proteomes" id="UP000612893">
    <property type="component" value="Unassembled WGS sequence"/>
</dbReference>